<comment type="caution">
    <text evidence="5">The sequence shown here is derived from an EMBL/GenBank/DDBJ whole genome shotgun (WGS) entry which is preliminary data.</text>
</comment>
<evidence type="ECO:0000259" key="3">
    <source>
        <dbReference type="Pfam" id="PF01648"/>
    </source>
</evidence>
<dbReference type="Pfam" id="PF22624">
    <property type="entry name" value="AASDHPPT_N"/>
    <property type="match status" value="1"/>
</dbReference>
<keyword evidence="6" id="KW-1185">Reference proteome</keyword>
<keyword evidence="2 5" id="KW-0808">Transferase</keyword>
<dbReference type="PANTHER" id="PTHR12215:SF10">
    <property type="entry name" value="L-AMINOADIPATE-SEMIALDEHYDE DEHYDROGENASE-PHOSPHOPANTETHEINYL TRANSFERASE"/>
    <property type="match status" value="1"/>
</dbReference>
<dbReference type="RefSeq" id="WP_058500707.1">
    <property type="nucleotide sequence ID" value="NZ_CAAAJA010000023.1"/>
</dbReference>
<accession>A0A0W0WMS5</accession>
<evidence type="ECO:0000313" key="6">
    <source>
        <dbReference type="Proteomes" id="UP000054761"/>
    </source>
</evidence>
<dbReference type="SUPFAM" id="SSF56214">
    <property type="entry name" value="4'-phosphopantetheinyl transferase"/>
    <property type="match status" value="2"/>
</dbReference>
<dbReference type="InterPro" id="IPR055066">
    <property type="entry name" value="AASDHPPT_N"/>
</dbReference>
<dbReference type="InterPro" id="IPR008278">
    <property type="entry name" value="4-PPantetheinyl_Trfase_dom"/>
</dbReference>
<reference evidence="5 6" key="1">
    <citation type="submission" date="2015-11" db="EMBL/GenBank/DDBJ databases">
        <title>Genomic analysis of 38 Legionella species identifies large and diverse effector repertoires.</title>
        <authorList>
            <person name="Burstein D."/>
            <person name="Amaro F."/>
            <person name="Zusman T."/>
            <person name="Lifshitz Z."/>
            <person name="Cohen O."/>
            <person name="Gilbert J.A."/>
            <person name="Pupko T."/>
            <person name="Shuman H.A."/>
            <person name="Segal G."/>
        </authorList>
    </citation>
    <scope>NUCLEOTIDE SEQUENCE [LARGE SCALE GENOMIC DNA]</scope>
    <source>
        <strain evidence="5 6">Bercovier 4</strain>
    </source>
</reference>
<dbReference type="PANTHER" id="PTHR12215">
    <property type="entry name" value="PHOSPHOPANTETHEINE TRANSFERASE"/>
    <property type="match status" value="1"/>
</dbReference>
<dbReference type="STRING" id="454.Lisr_0317"/>
<evidence type="ECO:0000259" key="4">
    <source>
        <dbReference type="Pfam" id="PF22624"/>
    </source>
</evidence>
<name>A0A0W0WMS5_9GAMM</name>
<dbReference type="Pfam" id="PF01648">
    <property type="entry name" value="ACPS"/>
    <property type="match status" value="1"/>
</dbReference>
<evidence type="ECO:0000256" key="1">
    <source>
        <dbReference type="ARBA" id="ARBA00010990"/>
    </source>
</evidence>
<dbReference type="InterPro" id="IPR050559">
    <property type="entry name" value="P-Pant_transferase_sf"/>
</dbReference>
<dbReference type="Gene3D" id="3.90.470.20">
    <property type="entry name" value="4'-phosphopantetheinyl transferase domain"/>
    <property type="match status" value="2"/>
</dbReference>
<dbReference type="PATRIC" id="fig|454.4.peg.331"/>
<dbReference type="Proteomes" id="UP000054761">
    <property type="component" value="Unassembled WGS sequence"/>
</dbReference>
<dbReference type="GO" id="GO:0000287">
    <property type="term" value="F:magnesium ion binding"/>
    <property type="evidence" value="ECO:0007669"/>
    <property type="project" value="InterPro"/>
</dbReference>
<dbReference type="GO" id="GO:0005829">
    <property type="term" value="C:cytosol"/>
    <property type="evidence" value="ECO:0007669"/>
    <property type="project" value="TreeGrafter"/>
</dbReference>
<evidence type="ECO:0000313" key="5">
    <source>
        <dbReference type="EMBL" id="KTD33609.1"/>
    </source>
</evidence>
<dbReference type="EMBL" id="LNYH01000009">
    <property type="protein sequence ID" value="KTD33609.1"/>
    <property type="molecule type" value="Genomic_DNA"/>
</dbReference>
<dbReference type="GO" id="GO:0019878">
    <property type="term" value="P:lysine biosynthetic process via aminoadipic acid"/>
    <property type="evidence" value="ECO:0007669"/>
    <property type="project" value="TreeGrafter"/>
</dbReference>
<dbReference type="GO" id="GO:0008897">
    <property type="term" value="F:holo-[acyl-carrier-protein] synthase activity"/>
    <property type="evidence" value="ECO:0007669"/>
    <property type="project" value="InterPro"/>
</dbReference>
<dbReference type="OrthoDB" id="9808281at2"/>
<sequence>MSKSEFKIFSLSDCVLKNRQIDLWFFSLRHELPKLQALLSPDEIKRANRFYFPRHQRRFRHARGLLRVILSRYLHCHAKDIKFEYNPHGKPEIHHQSDVQFNVSHTGEWAIIAVGKKYPLGVDIEQYSARPYQGIAQHLFSRKEQESLLAMPFFLKPWFFFNVWAQKEAFIKACGVGLFYPTNEFSVISEAGNHQQILDKRSNTRWEIKTFMPKAAVSAAICHHPDIDQIRYLPLENPAYLLSDL</sequence>
<protein>
    <submittedName>
        <fullName evidence="5">Phosphopantetheinyl transferase</fullName>
    </submittedName>
</protein>
<proteinExistence type="inferred from homology"/>
<organism evidence="5 6">
    <name type="scientific">Legionella israelensis</name>
    <dbReference type="NCBI Taxonomy" id="454"/>
    <lineage>
        <taxon>Bacteria</taxon>
        <taxon>Pseudomonadati</taxon>
        <taxon>Pseudomonadota</taxon>
        <taxon>Gammaproteobacteria</taxon>
        <taxon>Legionellales</taxon>
        <taxon>Legionellaceae</taxon>
        <taxon>Legionella</taxon>
    </lineage>
</organism>
<feature type="domain" description="4'-phosphopantetheinyl transferase N-terminal" evidence="4">
    <location>
        <begin position="30"/>
        <end position="113"/>
    </location>
</feature>
<gene>
    <name evidence="5" type="ORF">Lisr_0317</name>
</gene>
<dbReference type="InterPro" id="IPR037143">
    <property type="entry name" value="4-PPantetheinyl_Trfase_dom_sf"/>
</dbReference>
<comment type="similarity">
    <text evidence="1">Belongs to the P-Pant transferase superfamily. Gsp/Sfp/HetI/AcpT family.</text>
</comment>
<dbReference type="AlphaFoldDB" id="A0A0W0WMS5"/>
<evidence type="ECO:0000256" key="2">
    <source>
        <dbReference type="ARBA" id="ARBA00022679"/>
    </source>
</evidence>
<feature type="domain" description="4'-phosphopantetheinyl transferase" evidence="3">
    <location>
        <begin position="119"/>
        <end position="209"/>
    </location>
</feature>